<accession>A0A2X0LZG7</accession>
<gene>
    <name evidence="2" type="primary">BQ5605_C017g08484</name>
    <name evidence="2" type="ORF">BQ5605_C017G08484</name>
</gene>
<reference evidence="2 3" key="1">
    <citation type="submission" date="2016-11" db="EMBL/GenBank/DDBJ databases">
        <authorList>
            <person name="Jaros S."/>
            <person name="Januszkiewicz K."/>
            <person name="Wedrychowicz H."/>
        </authorList>
    </citation>
    <scope>NUCLEOTIDE SEQUENCE [LARGE SCALE GENOMIC DNA]</scope>
</reference>
<name>A0A2X0LZG7_9BASI</name>
<evidence type="ECO:0000313" key="2">
    <source>
        <dbReference type="EMBL" id="SGY20136.1"/>
    </source>
</evidence>
<keyword evidence="3" id="KW-1185">Reference proteome</keyword>
<dbReference type="AlphaFoldDB" id="A0A2X0LZG7"/>
<dbReference type="EMBL" id="FQNC01000017">
    <property type="protein sequence ID" value="SGY20136.1"/>
    <property type="molecule type" value="Genomic_DNA"/>
</dbReference>
<feature type="region of interest" description="Disordered" evidence="1">
    <location>
        <begin position="58"/>
        <end position="87"/>
    </location>
</feature>
<feature type="compositionally biased region" description="Basic residues" evidence="1">
    <location>
        <begin position="217"/>
        <end position="229"/>
    </location>
</feature>
<sequence length="313" mass="35536">MSEQDDDLGIEFNDVGDARMNVIRSATEAELLHNLLYAAKLSELRLLQKTYTELFTKTSGASSTSPVDQADRITSSSAPKGSNSSLFTLRRQPPHVKAAILWTREETNAEKPANIDDTGIAPKAKHKLRFDFILRSEDGEMILKVLSPQRVLYERDLRQGRKLLTRFIQSKWEDNTIDVRSLYLKHLQSGYFTSIFAPAISILESLEHVGPFLKFRHPGRKPPFKKSNKHGAGNANQPIRASSNQQETKDDGWADTPDGEDEDQGGNKEDSEDDDQETDDECYNEARRLAYEAYPMVRRGEHFVKRVLLFHPT</sequence>
<feature type="compositionally biased region" description="Polar residues" evidence="1">
    <location>
        <begin position="234"/>
        <end position="246"/>
    </location>
</feature>
<organism evidence="2 3">
    <name type="scientific">Microbotryum silenes-dioicae</name>
    <dbReference type="NCBI Taxonomy" id="796604"/>
    <lineage>
        <taxon>Eukaryota</taxon>
        <taxon>Fungi</taxon>
        <taxon>Dikarya</taxon>
        <taxon>Basidiomycota</taxon>
        <taxon>Pucciniomycotina</taxon>
        <taxon>Microbotryomycetes</taxon>
        <taxon>Microbotryales</taxon>
        <taxon>Microbotryaceae</taxon>
        <taxon>Microbotryum</taxon>
    </lineage>
</organism>
<feature type="compositionally biased region" description="Acidic residues" evidence="1">
    <location>
        <begin position="257"/>
        <end position="283"/>
    </location>
</feature>
<evidence type="ECO:0000313" key="3">
    <source>
        <dbReference type="Proteomes" id="UP000249464"/>
    </source>
</evidence>
<feature type="region of interest" description="Disordered" evidence="1">
    <location>
        <begin position="217"/>
        <end position="283"/>
    </location>
</feature>
<proteinExistence type="predicted"/>
<evidence type="ECO:0000256" key="1">
    <source>
        <dbReference type="SAM" id="MobiDB-lite"/>
    </source>
</evidence>
<protein>
    <submittedName>
        <fullName evidence="2">BQ5605_C017g08484 protein</fullName>
    </submittedName>
</protein>
<dbReference type="Proteomes" id="UP000249464">
    <property type="component" value="Unassembled WGS sequence"/>
</dbReference>